<accession>A0A4R0QVV8</accession>
<dbReference type="InterPro" id="IPR011050">
    <property type="entry name" value="Pectin_lyase_fold/virulence"/>
</dbReference>
<evidence type="ECO:0000313" key="7">
    <source>
        <dbReference type="Proteomes" id="UP000291289"/>
    </source>
</evidence>
<feature type="compositionally biased region" description="Polar residues" evidence="1">
    <location>
        <begin position="72"/>
        <end position="85"/>
    </location>
</feature>
<evidence type="ECO:0000256" key="1">
    <source>
        <dbReference type="SAM" id="MobiDB-lite"/>
    </source>
</evidence>
<sequence length="1129" mass="123549">MTHISDDSIVRKKEKRKIILIVLAAVVAVAILAGTAIWGISAINSTNDSASTSADGTVTSTTQYQSSSAVQNNQSTHDNSSPTNTEHTDPVPSSPQADSAQDSSSADATQSEKSQGSGSSNRSNNSNSSADTSGSNSDRSHHSQTQGDTSNHSDSSSSHTSSDSDKSQPEKHEQQSQDPKTDDEKTDSAASTSPADPVVWNYGSHAVKDAQNTLADDQVRQSPFYSVQVRNDASTDDKTKTPQSFDSFTYLSIPRGGLGKVGYTSDDGAEFAADNGFTMSWSSFVYSHDVWVNVSLDTGAKISSVDDVTIRPTTLNFQKKLVNDHTIAIKIPFSADGYRFSVEFAPEQTDVYANGAGGAVTKYSTASNKDEQLANAHDYIETEPRNSMMIFAQPEVKGTEEGAKTIPTETSGKTLTVEPGEFPKTIADDIEIIYLKAGVHWMGAKRQAEFPASVRWVYFEPGAYLKGALKFEGNRDVTNYKITGYGVLSTEQYGYETSTTHGFTHRPDSDNNCWDSCVKPMRFSSENVPQKLDLQGITVKEPSYHSFVQYGYDDFALDVRNYQQVGAWYWQTDGLELYKGSTMKNTFIHANDDAVKLYHDDVTAKNTVIWKNENGPVFQWGWVGRNINNVRVENTDIIHNRMYWGGNSNSGVFNSAGDLWGGSHEESPSPNWLVQNMTFKNTRVEGALNCGINIDNQGSAKNITIDGFYVDKWNGQSKDLQRSRLTMASNRFGQKGQFGDEHSNGLTIRNYFVGGQGISLDDGNWQADQLGRLNFDASLWGKWSVDYDKSVATKPTVEVSGLGDGQVVDSRNVTIQGTVSGARNVTVIVNGEAIPAVIADGKFSARVHFARTNNSVRVVATNVLGENAQKVLTLVSYGEKLGSMTDREGDDNGPGSYEYPLDSAFTKGNFDMTEFTAYADGDHYDFTTTMATDITNPWNGNGISTQQLNIYLRDGEAVDTGIVPLREGTQSYVQGAWNYVIVVDGRFNPGVYDAQGKKIGDIEIAVQGKRLTARVAKTVLGKFDVKDAKYQVSMYSSVESDAGLGNIRPIFSAECVAGRAEGCDNGWLKYYRFCGAKGNYLHDNPYNTDHTASNALDIFVGNEKRNGTQAEIMSLDHDKVLFPYLKLER</sequence>
<evidence type="ECO:0000259" key="4">
    <source>
        <dbReference type="Pfam" id="PF09985"/>
    </source>
</evidence>
<dbReference type="Pfam" id="PF03718">
    <property type="entry name" value="Glyco_hydro_49"/>
    <property type="match status" value="1"/>
</dbReference>
<keyword evidence="2" id="KW-0472">Membrane</keyword>
<evidence type="ECO:0000313" key="6">
    <source>
        <dbReference type="EMBL" id="TCD54417.1"/>
    </source>
</evidence>
<keyword evidence="2" id="KW-1133">Transmembrane helix</keyword>
<evidence type="ECO:0000259" key="3">
    <source>
        <dbReference type="Pfam" id="PF03718"/>
    </source>
</evidence>
<dbReference type="Pfam" id="PF17433">
    <property type="entry name" value="Glyco_hydro_49N"/>
    <property type="match status" value="1"/>
</dbReference>
<evidence type="ECO:0000256" key="2">
    <source>
        <dbReference type="SAM" id="Phobius"/>
    </source>
</evidence>
<dbReference type="SUPFAM" id="SSF51126">
    <property type="entry name" value="Pectin lyase-like"/>
    <property type="match status" value="1"/>
</dbReference>
<dbReference type="Proteomes" id="UP000291289">
    <property type="component" value="Unassembled WGS sequence"/>
</dbReference>
<name>A0A4R0QVV8_9BIFI</name>
<keyword evidence="7" id="KW-1185">Reference proteome</keyword>
<dbReference type="Pfam" id="PF09985">
    <property type="entry name" value="Glucodextran_C"/>
    <property type="match status" value="1"/>
</dbReference>
<dbReference type="InterPro" id="IPR013783">
    <property type="entry name" value="Ig-like_fold"/>
</dbReference>
<dbReference type="OrthoDB" id="9806081at2"/>
<dbReference type="SUPFAM" id="SSF49344">
    <property type="entry name" value="CBD9-like"/>
    <property type="match status" value="1"/>
</dbReference>
<dbReference type="GO" id="GO:0005975">
    <property type="term" value="P:carbohydrate metabolic process"/>
    <property type="evidence" value="ECO:0007669"/>
    <property type="project" value="UniProtKB-ARBA"/>
</dbReference>
<dbReference type="EMBL" id="RXLP01000017">
    <property type="protein sequence ID" value="TCD54417.1"/>
    <property type="molecule type" value="Genomic_DNA"/>
</dbReference>
<feature type="compositionally biased region" description="Low complexity" evidence="1">
    <location>
        <begin position="57"/>
        <end position="71"/>
    </location>
</feature>
<comment type="caution">
    <text evidence="6">The sequence shown here is derived from an EMBL/GenBank/DDBJ whole genome shotgun (WGS) entry which is preliminary data.</text>
</comment>
<feature type="compositionally biased region" description="Low complexity" evidence="1">
    <location>
        <begin position="148"/>
        <end position="161"/>
    </location>
</feature>
<proteinExistence type="predicted"/>
<feature type="domain" description="Glycoside hydrolase family 49 C-terminal" evidence="3">
    <location>
        <begin position="666"/>
        <end position="784"/>
    </location>
</feature>
<protein>
    <submittedName>
        <fullName evidence="6">Dextranase</fullName>
    </submittedName>
</protein>
<gene>
    <name evidence="6" type="ORF">EJ419_03350</name>
</gene>
<dbReference type="Gene3D" id="2.60.40.1190">
    <property type="match status" value="1"/>
</dbReference>
<dbReference type="InterPro" id="IPR035953">
    <property type="entry name" value="Dextranase_N-ter"/>
</dbReference>
<keyword evidence="2" id="KW-0812">Transmembrane</keyword>
<dbReference type="InterPro" id="IPR023226">
    <property type="entry name" value="Glyco_hydro_49_N_dom"/>
</dbReference>
<evidence type="ECO:0000259" key="5">
    <source>
        <dbReference type="Pfam" id="PF17433"/>
    </source>
</evidence>
<feature type="compositionally biased region" description="Low complexity" evidence="1">
    <location>
        <begin position="94"/>
        <end position="137"/>
    </location>
</feature>
<dbReference type="SUPFAM" id="SSF101596">
    <property type="entry name" value="Dextranase, N-terminal domain"/>
    <property type="match status" value="1"/>
</dbReference>
<dbReference type="Gene3D" id="2.60.350.10">
    <property type="entry name" value="Dextranase, N-terminal"/>
    <property type="match status" value="1"/>
</dbReference>
<dbReference type="Gene3D" id="2.60.40.10">
    <property type="entry name" value="Immunoglobulins"/>
    <property type="match status" value="1"/>
</dbReference>
<feature type="domain" description="Glycoside hydrolase family 49 N-terminal" evidence="5">
    <location>
        <begin position="199"/>
        <end position="394"/>
    </location>
</feature>
<dbReference type="InterPro" id="IPR041274">
    <property type="entry name" value="IPU_b_solenoid"/>
</dbReference>
<organism evidence="6 7">
    <name type="scientific">Alloscardovia theropitheci</name>
    <dbReference type="NCBI Taxonomy" id="2496842"/>
    <lineage>
        <taxon>Bacteria</taxon>
        <taxon>Bacillati</taxon>
        <taxon>Actinomycetota</taxon>
        <taxon>Actinomycetes</taxon>
        <taxon>Bifidobacteriales</taxon>
        <taxon>Bifidobacteriaceae</taxon>
        <taxon>Alloscardovia</taxon>
    </lineage>
</organism>
<dbReference type="Pfam" id="PF18783">
    <property type="entry name" value="IPU_b_solenoid"/>
    <property type="match status" value="1"/>
</dbReference>
<dbReference type="InterPro" id="IPR019248">
    <property type="entry name" value="Glucodextran_C"/>
</dbReference>
<dbReference type="Pfam" id="PF09136">
    <property type="entry name" value="Glucodextran_B"/>
    <property type="match status" value="1"/>
</dbReference>
<dbReference type="RefSeq" id="WP_131283609.1">
    <property type="nucleotide sequence ID" value="NZ_RXLP01000017.1"/>
</dbReference>
<feature type="compositionally biased region" description="Basic and acidic residues" evidence="1">
    <location>
        <begin position="162"/>
        <end position="187"/>
    </location>
</feature>
<dbReference type="AlphaFoldDB" id="A0A4R0QVV8"/>
<dbReference type="Gene3D" id="2.160.20.10">
    <property type="entry name" value="Single-stranded right-handed beta-helix, Pectin lyase-like"/>
    <property type="match status" value="1"/>
</dbReference>
<dbReference type="InterPro" id="IPR012334">
    <property type="entry name" value="Pectin_lyas_fold"/>
</dbReference>
<dbReference type="GO" id="GO:0004553">
    <property type="term" value="F:hydrolase activity, hydrolyzing O-glycosyl compounds"/>
    <property type="evidence" value="ECO:0007669"/>
    <property type="project" value="InterPro"/>
</dbReference>
<feature type="domain" description="Glucodextranase-like C-terminal" evidence="4">
    <location>
        <begin position="883"/>
        <end position="1050"/>
    </location>
</feature>
<feature type="region of interest" description="Disordered" evidence="1">
    <location>
        <begin position="48"/>
        <end position="200"/>
    </location>
</feature>
<dbReference type="InterPro" id="IPR005192">
    <property type="entry name" value="Glyco_hydro_49_C"/>
</dbReference>
<reference evidence="6 7" key="1">
    <citation type="submission" date="2018-12" db="EMBL/GenBank/DDBJ databases">
        <title>Alloscrdovia theropitheci sp. nov: a novel taxon from the feces of the bleeding-herat monkey (Theropithecus geleda).</title>
        <authorList>
            <person name="Modesto M."/>
        </authorList>
    </citation>
    <scope>NUCLEOTIDE SEQUENCE [LARGE SCALE GENOMIC DNA]</scope>
    <source>
        <strain evidence="6 7">GLDI4/2</strain>
    </source>
</reference>
<feature type="transmembrane region" description="Helical" evidence="2">
    <location>
        <begin position="18"/>
        <end position="40"/>
    </location>
</feature>